<protein>
    <submittedName>
        <fullName evidence="10">PTS mannose transporter subunit IID</fullName>
    </submittedName>
</protein>
<dbReference type="EMBL" id="CP009288">
    <property type="protein sequence ID" value="AIQ12292.1"/>
    <property type="molecule type" value="Genomic_DNA"/>
</dbReference>
<comment type="subcellular location">
    <subcellularLocation>
        <location evidence="1">Cytoplasm</location>
    </subcellularLocation>
</comment>
<dbReference type="InterPro" id="IPR033887">
    <property type="entry name" value="PTS_IIA_man"/>
</dbReference>
<evidence type="ECO:0000313" key="10">
    <source>
        <dbReference type="EMBL" id="AIQ12292.1"/>
    </source>
</evidence>
<feature type="domain" description="PTS EIIA type-4" evidence="9">
    <location>
        <begin position="1"/>
        <end position="124"/>
    </location>
</feature>
<dbReference type="Gene3D" id="3.40.50.510">
    <property type="entry name" value="Phosphotransferase system, mannose-type IIA component"/>
    <property type="match status" value="1"/>
</dbReference>
<dbReference type="InterPro" id="IPR036662">
    <property type="entry name" value="PTS_EIIA_man-typ_sf"/>
</dbReference>
<dbReference type="eggNOG" id="COG2893">
    <property type="taxonomic scope" value="Bacteria"/>
</dbReference>
<evidence type="ECO:0000256" key="8">
    <source>
        <dbReference type="ARBA" id="ARBA00022777"/>
    </source>
</evidence>
<dbReference type="OrthoDB" id="9799827at2"/>
<keyword evidence="4" id="KW-0597">Phosphoprotein</keyword>
<dbReference type="GO" id="GO:0016301">
    <property type="term" value="F:kinase activity"/>
    <property type="evidence" value="ECO:0007669"/>
    <property type="project" value="UniProtKB-KW"/>
</dbReference>
<evidence type="ECO:0000256" key="7">
    <source>
        <dbReference type="ARBA" id="ARBA00022683"/>
    </source>
</evidence>
<keyword evidence="2" id="KW-0813">Transport</keyword>
<dbReference type="PANTHER" id="PTHR33799:SF1">
    <property type="entry name" value="PTS SYSTEM MANNOSE-SPECIFIC EIIAB COMPONENT-RELATED"/>
    <property type="match status" value="1"/>
</dbReference>
<dbReference type="PROSITE" id="PS51096">
    <property type="entry name" value="PTS_EIIA_TYPE_4"/>
    <property type="match status" value="1"/>
</dbReference>
<evidence type="ECO:0000256" key="1">
    <source>
        <dbReference type="ARBA" id="ARBA00004496"/>
    </source>
</evidence>
<dbReference type="GO" id="GO:0009401">
    <property type="term" value="P:phosphoenolpyruvate-dependent sugar phosphotransferase system"/>
    <property type="evidence" value="ECO:0007669"/>
    <property type="project" value="UniProtKB-KW"/>
</dbReference>
<keyword evidence="3" id="KW-0963">Cytoplasm</keyword>
<evidence type="ECO:0000313" key="11">
    <source>
        <dbReference type="Proteomes" id="UP000029409"/>
    </source>
</evidence>
<evidence type="ECO:0000256" key="3">
    <source>
        <dbReference type="ARBA" id="ARBA00022490"/>
    </source>
</evidence>
<proteinExistence type="predicted"/>
<keyword evidence="8" id="KW-0418">Kinase</keyword>
<dbReference type="InterPro" id="IPR051471">
    <property type="entry name" value="Bacterial_PTS_sugar_comp"/>
</dbReference>
<keyword evidence="6" id="KW-0808">Transferase</keyword>
<dbReference type="GO" id="GO:0016773">
    <property type="term" value="F:phosphotransferase activity, alcohol group as acceptor"/>
    <property type="evidence" value="ECO:0007669"/>
    <property type="project" value="InterPro"/>
</dbReference>
<dbReference type="InterPro" id="IPR013789">
    <property type="entry name" value="PTS_EIIA_man"/>
</dbReference>
<keyword evidence="5" id="KW-0762">Sugar transport</keyword>
<evidence type="ECO:0000256" key="5">
    <source>
        <dbReference type="ARBA" id="ARBA00022597"/>
    </source>
</evidence>
<dbReference type="NCBIfam" id="TIGR00824">
    <property type="entry name" value="EIIA-man"/>
    <property type="match status" value="1"/>
</dbReference>
<dbReference type="SUPFAM" id="SSF53062">
    <property type="entry name" value="PTS system fructose IIA component-like"/>
    <property type="match status" value="1"/>
</dbReference>
<dbReference type="GO" id="GO:0005737">
    <property type="term" value="C:cytoplasm"/>
    <property type="evidence" value="ECO:0007669"/>
    <property type="project" value="UniProtKB-SubCell"/>
</dbReference>
<evidence type="ECO:0000256" key="2">
    <source>
        <dbReference type="ARBA" id="ARBA00022448"/>
    </source>
</evidence>
<keyword evidence="7" id="KW-0598">Phosphotransferase system</keyword>
<evidence type="ECO:0000256" key="6">
    <source>
        <dbReference type="ARBA" id="ARBA00022679"/>
    </source>
</evidence>
<dbReference type="STRING" id="44251.PDUR_10450"/>
<dbReference type="RefSeq" id="WP_042206152.1">
    <property type="nucleotide sequence ID" value="NZ_CP009288.1"/>
</dbReference>
<dbReference type="InterPro" id="IPR004701">
    <property type="entry name" value="PTS_EIIA_man-typ"/>
</dbReference>
<accession>A0A089HMF6</accession>
<name>A0A089HMF6_PAEDU</name>
<organism evidence="10 11">
    <name type="scientific">Paenibacillus durus</name>
    <name type="common">Paenibacillus azotofixans</name>
    <dbReference type="NCBI Taxonomy" id="44251"/>
    <lineage>
        <taxon>Bacteria</taxon>
        <taxon>Bacillati</taxon>
        <taxon>Bacillota</taxon>
        <taxon>Bacilli</taxon>
        <taxon>Bacillales</taxon>
        <taxon>Paenibacillaceae</taxon>
        <taxon>Paenibacillus</taxon>
    </lineage>
</organism>
<dbReference type="CDD" id="cd00006">
    <property type="entry name" value="PTS_IIA_man"/>
    <property type="match status" value="1"/>
</dbReference>
<evidence type="ECO:0000256" key="4">
    <source>
        <dbReference type="ARBA" id="ARBA00022553"/>
    </source>
</evidence>
<keyword evidence="11" id="KW-1185">Reference proteome</keyword>
<reference evidence="10 11" key="1">
    <citation type="submission" date="2014-08" db="EMBL/GenBank/DDBJ databases">
        <title>Comparative genomics of the Paenibacillus odorifer group.</title>
        <authorList>
            <person name="den Bakker H.C."/>
            <person name="Tsai Y.-C."/>
            <person name="Martin N."/>
            <person name="Korlach J."/>
            <person name="Wiedmann M."/>
        </authorList>
    </citation>
    <scope>NUCLEOTIDE SEQUENCE [LARGE SCALE GENOMIC DNA]</scope>
    <source>
        <strain evidence="10 11">DSM 1735</strain>
    </source>
</reference>
<sequence length="139" mass="15022">MIGVIVGTHGKFSEELLRSTSMVFGELENVAGVTFEPGESVNGLVEKFKAALDTIDWSDGVIFLVDLFGGSPYNAASRIAAGYENMDIVSGVNLPMIVDVMVNRSTEQLADLADLAIRAGQDSMKSFRSIRDSQTEEEL</sequence>
<dbReference type="Proteomes" id="UP000029409">
    <property type="component" value="Chromosome"/>
</dbReference>
<dbReference type="AlphaFoldDB" id="A0A089HMF6"/>
<evidence type="ECO:0000259" key="9">
    <source>
        <dbReference type="PROSITE" id="PS51096"/>
    </source>
</evidence>
<dbReference type="GO" id="GO:0016020">
    <property type="term" value="C:membrane"/>
    <property type="evidence" value="ECO:0007669"/>
    <property type="project" value="InterPro"/>
</dbReference>
<dbReference type="PANTHER" id="PTHR33799">
    <property type="entry name" value="PTS PERMEASE-RELATED-RELATED"/>
    <property type="match status" value="1"/>
</dbReference>
<dbReference type="KEGG" id="pdu:PDUR_10450"/>
<gene>
    <name evidence="10" type="ORF">PDUR_10450</name>
</gene>
<dbReference type="Pfam" id="PF03610">
    <property type="entry name" value="EIIA-man"/>
    <property type="match status" value="1"/>
</dbReference>